<dbReference type="InterPro" id="IPR004095">
    <property type="entry name" value="TGS"/>
</dbReference>
<dbReference type="RefSeq" id="WP_105000327.1">
    <property type="nucleotide sequence ID" value="NZ_MQVX01000001.1"/>
</dbReference>
<dbReference type="SUPFAM" id="SSF55021">
    <property type="entry name" value="ACT-like"/>
    <property type="match status" value="1"/>
</dbReference>
<dbReference type="PROSITE" id="PS51880">
    <property type="entry name" value="TGS"/>
    <property type="match status" value="1"/>
</dbReference>
<feature type="domain" description="TGS" evidence="4">
    <location>
        <begin position="402"/>
        <end position="463"/>
    </location>
</feature>
<dbReference type="InterPro" id="IPR012675">
    <property type="entry name" value="Beta-grasp_dom_sf"/>
</dbReference>
<dbReference type="EMBL" id="MQVX01000001">
    <property type="protein sequence ID" value="PQJ14692.1"/>
    <property type="molecule type" value="Genomic_DNA"/>
</dbReference>
<dbReference type="Proteomes" id="UP000239366">
    <property type="component" value="Unassembled WGS sequence"/>
</dbReference>
<dbReference type="OrthoDB" id="9805041at2"/>
<sequence length="734" mass="84071">MTEIDLEQENKEIARAYKELLRTSYQTLSADDKKLIRSAFDVAVDAHKEQRRKSGEAYIFHPIAVAKIVASEIGLDGVSIAAALLHDVVEDTPYTLDDIERLFGESVARIVNGLTKIAHLKKDKDISQQAENFRKMLLTLHDDVRVIIIKIADRYHNMLTLDSMPEDKQVKIASETLYIYAPLAHRIGLYNIKNELEDLSLKYTEPEVYKDIQVKIEDTEDENEEYIQDFADVIRSSLDKEKLHYEIQGRMKSIFSIRRKMKAQNVGFDEIYDKFAIRIIYKSKQNQEKFIAWKIYSIVTDHFTPNPVRLRDWITSPKSTGYEALHITVMGPGGKWVEVQIRSERMHEIAEKGYAAHFKYKHGEQKEVGIEVWLNRLQEALENANGNAVDFVEEFKLNLYSKEIFVFTPKGELKSLPKGATPLDFAFHVHTEVGLKTRGAKVNGKLVPLNTVLHSGDQVEIITSESAKPNQNWLDYSHTARAISKIKSALREEKKEIAEEGKEILRRKLKSQKIKLNEEVINKMVVYFKLKTSLDLFYRVGNGIIENQKIKEFASSYHNAFLNFFKNKIRRSPSLPDINKEEITANYDMLVFGSEEEKLNYKLSECCNPIPGDDVFGFITVNDGIKVHKKNCPNSISLQSNFAYRIISAKWIDSSQEEFTADIKLTGIDNMGLINEITNIISEHMHVNMKNLNFSTEGGTFSGRIAVVVKNNSILKKLINNLKQVQGIDKVARI</sequence>
<accession>A0A2S7T438</accession>
<comment type="function">
    <text evidence="2">In eubacteria ppGpp (guanosine 3'-diphosphate 5'-diphosphate) is a mediator of the stringent response that coordinates a variety of cellular activities in response to changes in nutritional abundance.</text>
</comment>
<dbReference type="CDD" id="cd05399">
    <property type="entry name" value="NT_Rel-Spo_like"/>
    <property type="match status" value="1"/>
</dbReference>
<dbReference type="SUPFAM" id="SSF81271">
    <property type="entry name" value="TGS-like"/>
    <property type="match status" value="1"/>
</dbReference>
<dbReference type="InterPro" id="IPR004811">
    <property type="entry name" value="RelA/Spo_fam"/>
</dbReference>
<feature type="domain" description="HD" evidence="3">
    <location>
        <begin position="58"/>
        <end position="158"/>
    </location>
</feature>
<dbReference type="GO" id="GO:0015969">
    <property type="term" value="P:guanosine tetraphosphate metabolic process"/>
    <property type="evidence" value="ECO:0007669"/>
    <property type="project" value="InterPro"/>
</dbReference>
<dbReference type="InterPro" id="IPR033655">
    <property type="entry name" value="TGS_RelA/SpoT"/>
</dbReference>
<dbReference type="AlphaFoldDB" id="A0A2S7T438"/>
<dbReference type="InterPro" id="IPR002912">
    <property type="entry name" value="ACT_dom"/>
</dbReference>
<dbReference type="NCBIfam" id="TIGR00691">
    <property type="entry name" value="spoT_relA"/>
    <property type="match status" value="1"/>
</dbReference>
<dbReference type="InterPro" id="IPR045865">
    <property type="entry name" value="ACT-like_dom_sf"/>
</dbReference>
<keyword evidence="6" id="KW-1185">Reference proteome</keyword>
<dbReference type="PANTHER" id="PTHR21262:SF31">
    <property type="entry name" value="GTP PYROPHOSPHOKINASE"/>
    <property type="match status" value="1"/>
</dbReference>
<dbReference type="Gene3D" id="3.30.460.10">
    <property type="entry name" value="Beta Polymerase, domain 2"/>
    <property type="match status" value="1"/>
</dbReference>
<dbReference type="Pfam" id="PF02824">
    <property type="entry name" value="TGS"/>
    <property type="match status" value="1"/>
</dbReference>
<dbReference type="Pfam" id="PF13328">
    <property type="entry name" value="HD_4"/>
    <property type="match status" value="1"/>
</dbReference>
<dbReference type="Pfam" id="PF04607">
    <property type="entry name" value="RelA_SpoT"/>
    <property type="match status" value="1"/>
</dbReference>
<dbReference type="SMART" id="SM00954">
    <property type="entry name" value="RelA_SpoT"/>
    <property type="match status" value="1"/>
</dbReference>
<dbReference type="InterPro" id="IPR007685">
    <property type="entry name" value="RelA_SpoT"/>
</dbReference>
<dbReference type="Gene3D" id="3.10.20.30">
    <property type="match status" value="1"/>
</dbReference>
<comment type="pathway">
    <text evidence="1">Purine metabolism.</text>
</comment>
<dbReference type="CDD" id="cd01668">
    <property type="entry name" value="TGS_RSH"/>
    <property type="match status" value="1"/>
</dbReference>
<dbReference type="PANTHER" id="PTHR21262">
    <property type="entry name" value="GUANOSINE-3',5'-BIS DIPHOSPHATE 3'-PYROPHOSPHOHYDROLASE"/>
    <property type="match status" value="1"/>
</dbReference>
<dbReference type="Gene3D" id="1.10.3210.10">
    <property type="entry name" value="Hypothetical protein af1432"/>
    <property type="match status" value="1"/>
</dbReference>
<dbReference type="SMART" id="SM00471">
    <property type="entry name" value="HDc"/>
    <property type="match status" value="1"/>
</dbReference>
<proteinExistence type="inferred from homology"/>
<comment type="similarity">
    <text evidence="2">Belongs to the relA/spoT family.</text>
</comment>
<dbReference type="InterPro" id="IPR006674">
    <property type="entry name" value="HD_domain"/>
</dbReference>
<dbReference type="Pfam" id="PF13291">
    <property type="entry name" value="ACT_4"/>
    <property type="match status" value="1"/>
</dbReference>
<dbReference type="Gene3D" id="3.30.70.260">
    <property type="match status" value="1"/>
</dbReference>
<organism evidence="5 6">
    <name type="scientific">Aureicoccus marinus</name>
    <dbReference type="NCBI Taxonomy" id="754435"/>
    <lineage>
        <taxon>Bacteria</taxon>
        <taxon>Pseudomonadati</taxon>
        <taxon>Bacteroidota</taxon>
        <taxon>Flavobacteriia</taxon>
        <taxon>Flavobacteriales</taxon>
        <taxon>Flavobacteriaceae</taxon>
        <taxon>Aureicoccus</taxon>
    </lineage>
</organism>
<comment type="caution">
    <text evidence="5">The sequence shown here is derived from an EMBL/GenBank/DDBJ whole genome shotgun (WGS) entry which is preliminary data.</text>
</comment>
<dbReference type="InterPro" id="IPR003607">
    <property type="entry name" value="HD/PDEase_dom"/>
</dbReference>
<dbReference type="FunFam" id="3.10.20.30:FF:000002">
    <property type="entry name" value="GTP pyrophosphokinase (RelA/SpoT)"/>
    <property type="match status" value="1"/>
</dbReference>
<dbReference type="FunFam" id="1.10.3210.10:FF:000001">
    <property type="entry name" value="GTP pyrophosphokinase RelA"/>
    <property type="match status" value="1"/>
</dbReference>
<protein>
    <submittedName>
        <fullName evidence="5">RelA/SpoT family protein</fullName>
    </submittedName>
</protein>
<dbReference type="InterPro" id="IPR043519">
    <property type="entry name" value="NT_sf"/>
</dbReference>
<dbReference type="CDD" id="cd00077">
    <property type="entry name" value="HDc"/>
    <property type="match status" value="1"/>
</dbReference>
<dbReference type="SUPFAM" id="SSF109604">
    <property type="entry name" value="HD-domain/PDEase-like"/>
    <property type="match status" value="1"/>
</dbReference>
<evidence type="ECO:0000313" key="6">
    <source>
        <dbReference type="Proteomes" id="UP000239366"/>
    </source>
</evidence>
<evidence type="ECO:0000256" key="2">
    <source>
        <dbReference type="RuleBase" id="RU003847"/>
    </source>
</evidence>
<dbReference type="SUPFAM" id="SSF81301">
    <property type="entry name" value="Nucleotidyltransferase"/>
    <property type="match status" value="1"/>
</dbReference>
<evidence type="ECO:0000259" key="4">
    <source>
        <dbReference type="PROSITE" id="PS51880"/>
    </source>
</evidence>
<dbReference type="PROSITE" id="PS51831">
    <property type="entry name" value="HD"/>
    <property type="match status" value="1"/>
</dbReference>
<evidence type="ECO:0000259" key="3">
    <source>
        <dbReference type="PROSITE" id="PS51831"/>
    </source>
</evidence>
<name>A0A2S7T438_9FLAO</name>
<dbReference type="InterPro" id="IPR012676">
    <property type="entry name" value="TGS-like"/>
</dbReference>
<reference evidence="6" key="1">
    <citation type="submission" date="2016-11" db="EMBL/GenBank/DDBJ databases">
        <title>Trade-off between light-utilization and light-protection in marine flavobacteria.</title>
        <authorList>
            <person name="Kumagai Y."/>
            <person name="Yoshizawa S."/>
            <person name="Kogure K."/>
        </authorList>
    </citation>
    <scope>NUCLEOTIDE SEQUENCE [LARGE SCALE GENOMIC DNA]</scope>
    <source>
        <strain evidence="6">SG-18</strain>
    </source>
</reference>
<dbReference type="GO" id="GO:0005886">
    <property type="term" value="C:plasma membrane"/>
    <property type="evidence" value="ECO:0007669"/>
    <property type="project" value="TreeGrafter"/>
</dbReference>
<evidence type="ECO:0000256" key="1">
    <source>
        <dbReference type="ARBA" id="ARBA00025704"/>
    </source>
</evidence>
<evidence type="ECO:0000313" key="5">
    <source>
        <dbReference type="EMBL" id="PQJ14692.1"/>
    </source>
</evidence>
<gene>
    <name evidence="5" type="ORF">BST99_02090</name>
</gene>